<protein>
    <submittedName>
        <fullName evidence="2">Glycerophosphodiester phosphodiesterase</fullName>
    </submittedName>
</protein>
<reference evidence="2" key="1">
    <citation type="journal article" date="2022" name="Nat. Microbiol.">
        <title>Unique mobile elements and scalable gene flow at the prokaryote-eukaryote boundary revealed by circularized Asgard archaea genomes.</title>
        <authorList>
            <person name="Wu F."/>
            <person name="Speth D.R."/>
            <person name="Philosof A."/>
            <person name="Cremiere A."/>
            <person name="Narayanan A."/>
            <person name="Barco R.A."/>
            <person name="Connon S.A."/>
            <person name="Amend J.P."/>
            <person name="Antoshechkin I.A."/>
            <person name="Orphan V.J."/>
        </authorList>
    </citation>
    <scope>NUCLEOTIDE SEQUENCE</scope>
    <source>
        <strain evidence="2">PM71</strain>
    </source>
</reference>
<organism evidence="2">
    <name type="scientific">Candidatus Heimdallarchaeum aukensis</name>
    <dbReference type="NCBI Taxonomy" id="2876573"/>
    <lineage>
        <taxon>Archaea</taxon>
        <taxon>Promethearchaeati</taxon>
        <taxon>Candidatus Heimdallarchaeota</taxon>
        <taxon>Candidatus Heimdallarchaeia (ex Rinke et al. 2021) (nom. nud.)</taxon>
        <taxon>Candidatus Heimdallarchaeales</taxon>
        <taxon>Candidatus Heimdallarchaeaceae</taxon>
        <taxon>Candidatus Heimdallarchaeum</taxon>
    </lineage>
</organism>
<dbReference type="EMBL" id="CP084166">
    <property type="protein sequence ID" value="UJG41493.1"/>
    <property type="molecule type" value="Genomic_DNA"/>
</dbReference>
<dbReference type="Pfam" id="PF03009">
    <property type="entry name" value="GDPD"/>
    <property type="match status" value="1"/>
</dbReference>
<dbReference type="Proteomes" id="UP001201020">
    <property type="component" value="Chromosome"/>
</dbReference>
<dbReference type="GO" id="GO:0008081">
    <property type="term" value="F:phosphoric diester hydrolase activity"/>
    <property type="evidence" value="ECO:0007669"/>
    <property type="project" value="InterPro"/>
</dbReference>
<sequence length="247" mass="29246">MHSNPYIIAHRGFSSKYPENTILAINRSVGIADIVEFDVQLTKDRYVVLFHDETTKRIFPEIEEKRIQDLYYHELKELNAGKWFSSKIEKQTIPKLEEVVEKINNKISMIIELKNKGNKEKKEELATIVLNILDDNNVSLNKGYLSVRDLEMLEIINSLSSKYRIGLMQKTRTPEEFIELVKSNNLEFAQIRWKNWTESNWQELLSLETKITAFYADEEKEYNFLIEKQVYGIFTNFPDRLRKLLNM</sequence>
<dbReference type="PANTHER" id="PTHR46211">
    <property type="entry name" value="GLYCEROPHOSPHORYL DIESTER PHOSPHODIESTERASE"/>
    <property type="match status" value="1"/>
</dbReference>
<gene>
    <name evidence="2" type="ORF">K9W45_03280</name>
</gene>
<dbReference type="PANTHER" id="PTHR46211:SF1">
    <property type="entry name" value="GLYCEROPHOSPHODIESTER PHOSPHODIESTERASE, CYTOPLASMIC"/>
    <property type="match status" value="1"/>
</dbReference>
<dbReference type="AlphaFoldDB" id="A0A9Y1BM19"/>
<dbReference type="InterPro" id="IPR017946">
    <property type="entry name" value="PLC-like_Pdiesterase_TIM-brl"/>
</dbReference>
<evidence type="ECO:0000259" key="1">
    <source>
        <dbReference type="PROSITE" id="PS51704"/>
    </source>
</evidence>
<name>A0A9Y1BM19_9ARCH</name>
<dbReference type="SUPFAM" id="SSF51695">
    <property type="entry name" value="PLC-like phosphodiesterases"/>
    <property type="match status" value="1"/>
</dbReference>
<dbReference type="InterPro" id="IPR030395">
    <property type="entry name" value="GP_PDE_dom"/>
</dbReference>
<dbReference type="Gene3D" id="3.20.20.190">
    <property type="entry name" value="Phosphatidylinositol (PI) phosphodiesterase"/>
    <property type="match status" value="1"/>
</dbReference>
<dbReference type="GO" id="GO:0006629">
    <property type="term" value="P:lipid metabolic process"/>
    <property type="evidence" value="ECO:0007669"/>
    <property type="project" value="InterPro"/>
</dbReference>
<dbReference type="PROSITE" id="PS51704">
    <property type="entry name" value="GP_PDE"/>
    <property type="match status" value="1"/>
</dbReference>
<proteinExistence type="predicted"/>
<feature type="domain" description="GP-PDE" evidence="1">
    <location>
        <begin position="5"/>
        <end position="245"/>
    </location>
</feature>
<accession>A0A9Y1BM19</accession>
<evidence type="ECO:0000313" key="2">
    <source>
        <dbReference type="EMBL" id="UJG41493.1"/>
    </source>
</evidence>